<gene>
    <name evidence="2" type="ORF">PR048_023470</name>
</gene>
<dbReference type="Pfam" id="PF05225">
    <property type="entry name" value="HTH_psq"/>
    <property type="match status" value="1"/>
</dbReference>
<dbReference type="EMBL" id="JARBHB010000009">
    <property type="protein sequence ID" value="KAJ8875574.1"/>
    <property type="molecule type" value="Genomic_DNA"/>
</dbReference>
<dbReference type="Proteomes" id="UP001159363">
    <property type="component" value="Chromosome 8"/>
</dbReference>
<comment type="caution">
    <text evidence="2">The sequence shown here is derived from an EMBL/GenBank/DDBJ whole genome shotgun (WGS) entry which is preliminary data.</text>
</comment>
<keyword evidence="3" id="KW-1185">Reference proteome</keyword>
<reference evidence="2 3" key="1">
    <citation type="submission" date="2023-02" db="EMBL/GenBank/DDBJ databases">
        <title>LHISI_Scaffold_Assembly.</title>
        <authorList>
            <person name="Stuart O.P."/>
            <person name="Cleave R."/>
            <person name="Magrath M.J.L."/>
            <person name="Mikheyev A.S."/>
        </authorList>
    </citation>
    <scope>NUCLEOTIDE SEQUENCE [LARGE SCALE GENOMIC DNA]</scope>
    <source>
        <strain evidence="2">Daus_M_001</strain>
        <tissue evidence="2">Leg muscle</tissue>
    </source>
</reference>
<accession>A0ABQ9GUB6</accession>
<dbReference type="Gene3D" id="1.10.10.60">
    <property type="entry name" value="Homeodomain-like"/>
    <property type="match status" value="1"/>
</dbReference>
<evidence type="ECO:0000313" key="2">
    <source>
        <dbReference type="EMBL" id="KAJ8875574.1"/>
    </source>
</evidence>
<organism evidence="2 3">
    <name type="scientific">Dryococelus australis</name>
    <dbReference type="NCBI Taxonomy" id="614101"/>
    <lineage>
        <taxon>Eukaryota</taxon>
        <taxon>Metazoa</taxon>
        <taxon>Ecdysozoa</taxon>
        <taxon>Arthropoda</taxon>
        <taxon>Hexapoda</taxon>
        <taxon>Insecta</taxon>
        <taxon>Pterygota</taxon>
        <taxon>Neoptera</taxon>
        <taxon>Polyneoptera</taxon>
        <taxon>Phasmatodea</taxon>
        <taxon>Verophasmatodea</taxon>
        <taxon>Anareolatae</taxon>
        <taxon>Phasmatidae</taxon>
        <taxon>Eurycanthinae</taxon>
        <taxon>Dryococelus</taxon>
    </lineage>
</organism>
<dbReference type="InterPro" id="IPR007889">
    <property type="entry name" value="HTH_Psq"/>
</dbReference>
<feature type="domain" description="HTH psq-type" evidence="1">
    <location>
        <begin position="1"/>
        <end position="28"/>
    </location>
</feature>
<sequence length="100" mass="11386">MRKAIEEVMQKTMGYRKAAAAFKVPQSTPEIKVALFRQNSHHQLKVSLGLLQPVFTLREEEELIGYLKEIEGVLFGLSTADLRKLSFQLVVKNDQKNTVI</sequence>
<evidence type="ECO:0000313" key="3">
    <source>
        <dbReference type="Proteomes" id="UP001159363"/>
    </source>
</evidence>
<proteinExistence type="predicted"/>
<protein>
    <recommendedName>
        <fullName evidence="1">HTH psq-type domain-containing protein</fullName>
    </recommendedName>
</protein>
<name>A0ABQ9GUB6_9NEOP</name>
<evidence type="ECO:0000259" key="1">
    <source>
        <dbReference type="Pfam" id="PF05225"/>
    </source>
</evidence>